<dbReference type="InterPro" id="IPR050707">
    <property type="entry name" value="HTH_MetabolicPath_Reg"/>
</dbReference>
<dbReference type="SMART" id="SM00346">
    <property type="entry name" value="HTH_ICLR"/>
    <property type="match status" value="1"/>
</dbReference>
<evidence type="ECO:0000259" key="5">
    <source>
        <dbReference type="PROSITE" id="PS51078"/>
    </source>
</evidence>
<accession>A0A4V3VKU1</accession>
<evidence type="ECO:0000256" key="3">
    <source>
        <dbReference type="ARBA" id="ARBA00023163"/>
    </source>
</evidence>
<keyword evidence="2" id="KW-0238">DNA-binding</keyword>
<dbReference type="SUPFAM" id="SSF55781">
    <property type="entry name" value="GAF domain-like"/>
    <property type="match status" value="1"/>
</dbReference>
<evidence type="ECO:0000313" key="7">
    <source>
        <dbReference type="Proteomes" id="UP000318864"/>
    </source>
</evidence>
<proteinExistence type="predicted"/>
<dbReference type="Gene3D" id="3.30.450.40">
    <property type="match status" value="1"/>
</dbReference>
<dbReference type="GO" id="GO:0045892">
    <property type="term" value="P:negative regulation of DNA-templated transcription"/>
    <property type="evidence" value="ECO:0007669"/>
    <property type="project" value="TreeGrafter"/>
</dbReference>
<dbReference type="OrthoDB" id="14763at2157"/>
<sequence length="255" mass="28090">MTEKSQNRNRVKSIGKAFDIVDIVADQNGARVSTIADDLEMAKSTVHLHLQTLEDEGLLRQEGKEYRLGLRFLDFGYRAREDQPISTVAHPEIEELAAETGETVWVVTEENGQCIYLDSATGDRALHTRGRIGRQSHMHYLAAGKAILAELPADRVDAIVDRHGLPAATDRTIDSRDALFETLERVRDRGYAINDGEEVDGVYAVAAPIVVDKTVLGAISVSGPEHRLKRDTVHSTVIEALLATANAVTLKAEQW</sequence>
<dbReference type="PANTHER" id="PTHR30136">
    <property type="entry name" value="HELIX-TURN-HELIX TRANSCRIPTIONAL REGULATOR, ICLR FAMILY"/>
    <property type="match status" value="1"/>
</dbReference>
<feature type="domain" description="HTH iclR-type" evidence="4">
    <location>
        <begin position="11"/>
        <end position="70"/>
    </location>
</feature>
<dbReference type="Pfam" id="PF01614">
    <property type="entry name" value="IclR_C"/>
    <property type="match status" value="1"/>
</dbReference>
<keyword evidence="3" id="KW-0804">Transcription</keyword>
<keyword evidence="7" id="KW-1185">Reference proteome</keyword>
<gene>
    <name evidence="6" type="ORF">D8Y22_21490</name>
</gene>
<dbReference type="RefSeq" id="WP_141466654.1">
    <property type="nucleotide sequence ID" value="NZ_RBZW01000076.1"/>
</dbReference>
<dbReference type="PANTHER" id="PTHR30136:SF35">
    <property type="entry name" value="HTH-TYPE TRANSCRIPTIONAL REGULATOR RV1719"/>
    <property type="match status" value="1"/>
</dbReference>
<dbReference type="InterPro" id="IPR036390">
    <property type="entry name" value="WH_DNA-bd_sf"/>
</dbReference>
<dbReference type="PROSITE" id="PS51078">
    <property type="entry name" value="ICLR_ED"/>
    <property type="match status" value="1"/>
</dbReference>
<dbReference type="InterPro" id="IPR005471">
    <property type="entry name" value="Tscrpt_reg_IclR_N"/>
</dbReference>
<keyword evidence="1" id="KW-0805">Transcription regulation</keyword>
<reference evidence="6 7" key="1">
    <citation type="submission" date="2018-10" db="EMBL/GenBank/DDBJ databases">
        <title>Natronolimnobius sp. XQ-INN 246 isolated from Inner Mongolia Autonomous Region of China.</title>
        <authorList>
            <person name="Xue Q."/>
        </authorList>
    </citation>
    <scope>NUCLEOTIDE SEQUENCE [LARGE SCALE GENOMIC DNA]</scope>
    <source>
        <strain evidence="6 7">XQ-INN 246</strain>
    </source>
</reference>
<protein>
    <submittedName>
        <fullName evidence="6">IclR family transcriptional regulator</fullName>
    </submittedName>
</protein>
<evidence type="ECO:0000256" key="2">
    <source>
        <dbReference type="ARBA" id="ARBA00023125"/>
    </source>
</evidence>
<name>A0A4V3VKU1_9EURY</name>
<evidence type="ECO:0000259" key="4">
    <source>
        <dbReference type="PROSITE" id="PS51077"/>
    </source>
</evidence>
<dbReference type="AlphaFoldDB" id="A0A4V3VKU1"/>
<dbReference type="GO" id="GO:0003677">
    <property type="term" value="F:DNA binding"/>
    <property type="evidence" value="ECO:0007669"/>
    <property type="project" value="UniProtKB-KW"/>
</dbReference>
<evidence type="ECO:0000313" key="6">
    <source>
        <dbReference type="EMBL" id="THE63017.1"/>
    </source>
</evidence>
<organism evidence="6 7">
    <name type="scientific">Salinadaptatus halalkaliphilus</name>
    <dbReference type="NCBI Taxonomy" id="2419781"/>
    <lineage>
        <taxon>Archaea</taxon>
        <taxon>Methanobacteriati</taxon>
        <taxon>Methanobacteriota</taxon>
        <taxon>Stenosarchaea group</taxon>
        <taxon>Halobacteria</taxon>
        <taxon>Halobacteriales</taxon>
        <taxon>Natrialbaceae</taxon>
        <taxon>Salinadaptatus</taxon>
    </lineage>
</organism>
<evidence type="ECO:0000256" key="1">
    <source>
        <dbReference type="ARBA" id="ARBA00023015"/>
    </source>
</evidence>
<dbReference type="Pfam" id="PF09339">
    <property type="entry name" value="HTH_IclR"/>
    <property type="match status" value="1"/>
</dbReference>
<comment type="caution">
    <text evidence="6">The sequence shown here is derived from an EMBL/GenBank/DDBJ whole genome shotgun (WGS) entry which is preliminary data.</text>
</comment>
<dbReference type="Proteomes" id="UP000318864">
    <property type="component" value="Unassembled WGS sequence"/>
</dbReference>
<dbReference type="SUPFAM" id="SSF46785">
    <property type="entry name" value="Winged helix' DNA-binding domain"/>
    <property type="match status" value="1"/>
</dbReference>
<dbReference type="Gene3D" id="1.10.10.10">
    <property type="entry name" value="Winged helix-like DNA-binding domain superfamily/Winged helix DNA-binding domain"/>
    <property type="match status" value="1"/>
</dbReference>
<dbReference type="InterPro" id="IPR029016">
    <property type="entry name" value="GAF-like_dom_sf"/>
</dbReference>
<feature type="domain" description="IclR-ED" evidence="5">
    <location>
        <begin position="71"/>
        <end position="254"/>
    </location>
</feature>
<dbReference type="InterPro" id="IPR036388">
    <property type="entry name" value="WH-like_DNA-bd_sf"/>
</dbReference>
<dbReference type="GO" id="GO:0003700">
    <property type="term" value="F:DNA-binding transcription factor activity"/>
    <property type="evidence" value="ECO:0007669"/>
    <property type="project" value="TreeGrafter"/>
</dbReference>
<dbReference type="InterPro" id="IPR014757">
    <property type="entry name" value="Tscrpt_reg_IclR_C"/>
</dbReference>
<dbReference type="PROSITE" id="PS51077">
    <property type="entry name" value="HTH_ICLR"/>
    <property type="match status" value="1"/>
</dbReference>
<dbReference type="EMBL" id="RBZW01000076">
    <property type="protein sequence ID" value="THE63017.1"/>
    <property type="molecule type" value="Genomic_DNA"/>
</dbReference>